<dbReference type="GO" id="GO:0065002">
    <property type="term" value="P:intracellular protein transmembrane transport"/>
    <property type="evidence" value="ECO:0007669"/>
    <property type="project" value="UniProtKB-UniRule"/>
</dbReference>
<dbReference type="PANTHER" id="PTHR30081">
    <property type="entry name" value="PROTEIN-EXPORT MEMBRANE PROTEIN SEC"/>
    <property type="match status" value="1"/>
</dbReference>
<evidence type="ECO:0000256" key="3">
    <source>
        <dbReference type="ARBA" id="ARBA00022475"/>
    </source>
</evidence>
<reference evidence="11" key="1">
    <citation type="submission" date="2012-01" db="EMBL/GenBank/DDBJ databases">
        <title>The Genome Sequence of Treponema denticola H-22.</title>
        <authorList>
            <consortium name="The Broad Institute Genome Sequencing Platform"/>
            <person name="Earl A."/>
            <person name="Ward D."/>
            <person name="Feldgarden M."/>
            <person name="Gevers D."/>
            <person name="Blanton J.M."/>
            <person name="Fenno C.J."/>
            <person name="Baranova O.V."/>
            <person name="Mathney J."/>
            <person name="Dewhirst F.E."/>
            <person name="Izard J."/>
            <person name="Young S.K."/>
            <person name="Zeng Q."/>
            <person name="Gargeya S."/>
            <person name="Fitzgerald M."/>
            <person name="Haas B."/>
            <person name="Abouelleil A."/>
            <person name="Alvarado L."/>
            <person name="Arachchi H.M."/>
            <person name="Berlin A."/>
            <person name="Chapman S.B."/>
            <person name="Gearin G."/>
            <person name="Goldberg J."/>
            <person name="Griggs A."/>
            <person name="Gujja S."/>
            <person name="Hansen M."/>
            <person name="Heiman D."/>
            <person name="Howarth C."/>
            <person name="Larimer J."/>
            <person name="Lui A."/>
            <person name="MacDonald P.J.P."/>
            <person name="McCowen C."/>
            <person name="Montmayeur A."/>
            <person name="Murphy C."/>
            <person name="Neiman D."/>
            <person name="Pearson M."/>
            <person name="Priest M."/>
            <person name="Roberts A."/>
            <person name="Saif S."/>
            <person name="Shea T."/>
            <person name="Sisk P."/>
            <person name="Stolte C."/>
            <person name="Sykes S."/>
            <person name="Wortman J."/>
            <person name="Nusbaum C."/>
            <person name="Birren B."/>
        </authorList>
    </citation>
    <scope>NUCLEOTIDE SEQUENCE [LARGE SCALE GENOMIC DNA]</scope>
    <source>
        <strain evidence="11">H-22</strain>
    </source>
</reference>
<dbReference type="GO" id="GO:0005886">
    <property type="term" value="C:plasma membrane"/>
    <property type="evidence" value="ECO:0007669"/>
    <property type="project" value="UniProtKB-SubCell"/>
</dbReference>
<keyword evidence="4 9" id="KW-0812">Transmembrane</keyword>
<dbReference type="RefSeq" id="WP_002681892.1">
    <property type="nucleotide sequence ID" value="NZ_CM001795.1"/>
</dbReference>
<dbReference type="PATRIC" id="fig|999432.5.peg.2177"/>
<sequence length="413" mass="45244">MKKIISFSKFFVPCIILSIGLIAFGIIGYFTKGINFGIDFQAGFIEKVKIAPTAVELSYEGPLTVSFSQGISDISITTTSLDGENKSYVFKFADNPTLKDFADGLASIDGLKVKVTASGNVLLKNLFSNSESSSRLSANVFRLHHLEKGLKPINTDEVRHALSSIPSVSVQQLGTPEDRYFQIRLADDGKYEDANKELRSIINTALNAAYGIENIAVISTDFVGSRFSSSLAQQAILLVGGALVLIFIYAMFRFQWNFSLAAIIALLHDTLIMIMFISWTQMEFNSTTIAAILTIIGYSINDTIVIFDRIREKIHLEPKLECKEILDKALTEVFTRTIITTLTTMVAVVALYLFTTDSMKDFALALIVGLISGTYSSIYVASYFIALTSKGKKAGEMITRGKKAPGELSGAVI</sequence>
<dbReference type="NCBIfam" id="TIGR00916">
    <property type="entry name" value="2A0604s01"/>
    <property type="match status" value="1"/>
</dbReference>
<dbReference type="InterPro" id="IPR048634">
    <property type="entry name" value="SecD_SecF_C"/>
</dbReference>
<dbReference type="GeneID" id="2739673"/>
<evidence type="ECO:0000256" key="7">
    <source>
        <dbReference type="ARBA" id="ARBA00023010"/>
    </source>
</evidence>
<evidence type="ECO:0000256" key="6">
    <source>
        <dbReference type="ARBA" id="ARBA00022989"/>
    </source>
</evidence>
<evidence type="ECO:0000313" key="11">
    <source>
        <dbReference type="EMBL" id="EMB31716.1"/>
    </source>
</evidence>
<comment type="subcellular location">
    <subcellularLocation>
        <location evidence="1 9">Cell membrane</location>
        <topology evidence="1 9">Multi-pass membrane protein</topology>
    </subcellularLocation>
</comment>
<comment type="similarity">
    <text evidence="9">Belongs to the SecD/SecF family. SecF subfamily.</text>
</comment>
<evidence type="ECO:0000256" key="4">
    <source>
        <dbReference type="ARBA" id="ARBA00022692"/>
    </source>
</evidence>
<dbReference type="HOGENOM" id="CLU_050012_0_1_12"/>
<dbReference type="Proteomes" id="UP000011705">
    <property type="component" value="Chromosome"/>
</dbReference>
<keyword evidence="2 9" id="KW-0813">Transport</keyword>
<feature type="transmembrane region" description="Helical" evidence="9">
    <location>
        <begin position="258"/>
        <end position="277"/>
    </location>
</feature>
<comment type="function">
    <text evidence="9">Part of the Sec protein translocase complex. Interacts with the SecYEG preprotein conducting channel. SecDF uses the proton motive force (PMF) to complete protein translocation after the ATP-dependent function of SecA.</text>
</comment>
<dbReference type="PRINTS" id="PR01755">
    <property type="entry name" value="SECFTRNLCASE"/>
</dbReference>
<keyword evidence="5 9" id="KW-0653">Protein transport</keyword>
<dbReference type="InterPro" id="IPR005665">
    <property type="entry name" value="SecF_bac"/>
</dbReference>
<dbReference type="InterPro" id="IPR022813">
    <property type="entry name" value="SecD/SecF_arch_bac"/>
</dbReference>
<dbReference type="GO" id="GO:0006605">
    <property type="term" value="P:protein targeting"/>
    <property type="evidence" value="ECO:0007669"/>
    <property type="project" value="UniProtKB-UniRule"/>
</dbReference>
<comment type="subunit">
    <text evidence="9">Forms a complex with SecD. Part of the essential Sec protein translocation apparatus which comprises SecA, SecYEG and auxiliary proteins SecDF. Other proteins may also be involved.</text>
</comment>
<name>A0A0E2E3K4_TREDN</name>
<feature type="transmembrane region" description="Helical" evidence="9">
    <location>
        <begin position="231"/>
        <end position="251"/>
    </location>
</feature>
<dbReference type="GO" id="GO:0015450">
    <property type="term" value="F:protein-transporting ATPase activity"/>
    <property type="evidence" value="ECO:0007669"/>
    <property type="project" value="InterPro"/>
</dbReference>
<feature type="transmembrane region" description="Helical" evidence="9">
    <location>
        <begin position="289"/>
        <end position="307"/>
    </location>
</feature>
<dbReference type="Gene3D" id="1.20.1640.10">
    <property type="entry name" value="Multidrug efflux transporter AcrB transmembrane domain"/>
    <property type="match status" value="1"/>
</dbReference>
<keyword evidence="8 9" id="KW-0472">Membrane</keyword>
<feature type="domain" description="Protein export membrane protein SecD/SecF C-terminal" evidence="10">
    <location>
        <begin position="212"/>
        <end position="387"/>
    </location>
</feature>
<dbReference type="InterPro" id="IPR022645">
    <property type="entry name" value="SecD/SecF_bac"/>
</dbReference>
<organism evidence="11">
    <name type="scientific">Treponema denticola H-22</name>
    <dbReference type="NCBI Taxonomy" id="999432"/>
    <lineage>
        <taxon>Bacteria</taxon>
        <taxon>Pseudomonadati</taxon>
        <taxon>Spirochaetota</taxon>
        <taxon>Spirochaetia</taxon>
        <taxon>Spirochaetales</taxon>
        <taxon>Treponemataceae</taxon>
        <taxon>Treponema</taxon>
    </lineage>
</organism>
<dbReference type="EMBL" id="AGDV01000020">
    <property type="protein sequence ID" value="EMB31716.1"/>
    <property type="molecule type" value="Genomic_DNA"/>
</dbReference>
<keyword evidence="7 9" id="KW-0811">Translocation</keyword>
<dbReference type="HAMAP" id="MF_01464_B">
    <property type="entry name" value="SecF_B"/>
    <property type="match status" value="1"/>
</dbReference>
<evidence type="ECO:0000256" key="5">
    <source>
        <dbReference type="ARBA" id="ARBA00022927"/>
    </source>
</evidence>
<feature type="transmembrane region" description="Helical" evidence="9">
    <location>
        <begin position="362"/>
        <end position="387"/>
    </location>
</feature>
<dbReference type="SUPFAM" id="SSF82866">
    <property type="entry name" value="Multidrug efflux transporter AcrB transmembrane domain"/>
    <property type="match status" value="1"/>
</dbReference>
<gene>
    <name evidence="9" type="primary">secF</name>
    <name evidence="11" type="ORF">HMPREF9726_02096</name>
</gene>
<feature type="transmembrane region" description="Helical" evidence="9">
    <location>
        <begin position="333"/>
        <end position="356"/>
    </location>
</feature>
<evidence type="ECO:0000259" key="10">
    <source>
        <dbReference type="Pfam" id="PF02355"/>
    </source>
</evidence>
<feature type="transmembrane region" description="Helical" evidence="9">
    <location>
        <begin position="7"/>
        <end position="30"/>
    </location>
</feature>
<keyword evidence="3 9" id="KW-1003">Cell membrane</keyword>
<dbReference type="Pfam" id="PF02355">
    <property type="entry name" value="SecD_SecF_C"/>
    <property type="match status" value="1"/>
</dbReference>
<comment type="caution">
    <text evidence="11">The sequence shown here is derived from an EMBL/GenBank/DDBJ whole genome shotgun (WGS) entry which is preliminary data.</text>
</comment>
<evidence type="ECO:0000256" key="8">
    <source>
        <dbReference type="ARBA" id="ARBA00023136"/>
    </source>
</evidence>
<evidence type="ECO:0000256" key="9">
    <source>
        <dbReference type="HAMAP-Rule" id="MF_01464"/>
    </source>
</evidence>
<evidence type="ECO:0000256" key="1">
    <source>
        <dbReference type="ARBA" id="ARBA00004651"/>
    </source>
</evidence>
<dbReference type="InterPro" id="IPR055344">
    <property type="entry name" value="SecD_SecF_C_bact"/>
</dbReference>
<proteinExistence type="inferred from homology"/>
<dbReference type="GO" id="GO:0043952">
    <property type="term" value="P:protein transport by the Sec complex"/>
    <property type="evidence" value="ECO:0007669"/>
    <property type="project" value="UniProtKB-UniRule"/>
</dbReference>
<dbReference type="NCBIfam" id="TIGR00966">
    <property type="entry name" value="transloc_SecF"/>
    <property type="match status" value="1"/>
</dbReference>
<dbReference type="AlphaFoldDB" id="A0A0E2E3K4"/>
<protein>
    <recommendedName>
        <fullName evidence="9">Protein-export membrane protein SecF</fullName>
    </recommendedName>
</protein>
<dbReference type="PANTHER" id="PTHR30081:SF8">
    <property type="entry name" value="PROTEIN TRANSLOCASE SUBUNIT SECF"/>
    <property type="match status" value="1"/>
</dbReference>
<accession>A0A0E2E3K4</accession>
<keyword evidence="6 9" id="KW-1133">Transmembrane helix</keyword>
<evidence type="ECO:0000256" key="2">
    <source>
        <dbReference type="ARBA" id="ARBA00022448"/>
    </source>
</evidence>